<comment type="caution">
    <text evidence="11">The sequence shown here is derived from an EMBL/GenBank/DDBJ whole genome shotgun (WGS) entry which is preliminary data.</text>
</comment>
<dbReference type="RefSeq" id="WP_302036980.1">
    <property type="nucleotide sequence ID" value="NZ_JAUKPO010000003.1"/>
</dbReference>
<reference evidence="11" key="1">
    <citation type="submission" date="2023-07" db="EMBL/GenBank/DDBJ databases">
        <title>The genome sequence of Rhodocytophaga aerolata KACC 12507.</title>
        <authorList>
            <person name="Zhang X."/>
        </authorList>
    </citation>
    <scope>NUCLEOTIDE SEQUENCE</scope>
    <source>
        <strain evidence="11">KACC 12507</strain>
    </source>
</reference>
<comment type="similarity">
    <text evidence="2">Belongs to the ribonuclease III family.</text>
</comment>
<accession>A0ABT8R2M5</accession>
<evidence type="ECO:0000313" key="11">
    <source>
        <dbReference type="EMBL" id="MDO1446179.1"/>
    </source>
</evidence>
<dbReference type="NCBIfam" id="TIGR02191">
    <property type="entry name" value="RNaseIII"/>
    <property type="match status" value="1"/>
</dbReference>
<keyword evidence="12" id="KW-1185">Reference proteome</keyword>
<comment type="function">
    <text evidence="8">Digests double-stranded RNA. Involved in the processing of primary rRNA transcript to yield the immediate precursors to the large and small rRNAs (23S and 16S). Processes some mRNAs, and tRNAs when they are encoded in the rRNA operon. Processes pre-crRNA and tracrRNA of type II CRISPR loci if present in the organism.</text>
</comment>
<keyword evidence="5 8" id="KW-0255">Endonuclease</keyword>
<evidence type="ECO:0000256" key="3">
    <source>
        <dbReference type="ARBA" id="ARBA00022664"/>
    </source>
</evidence>
<feature type="active site" evidence="8">
    <location>
        <position position="140"/>
    </location>
</feature>
<evidence type="ECO:0000256" key="6">
    <source>
        <dbReference type="ARBA" id="ARBA00022801"/>
    </source>
</evidence>
<keyword evidence="8" id="KW-0819">tRNA processing</keyword>
<dbReference type="PANTHER" id="PTHR11207:SF0">
    <property type="entry name" value="RIBONUCLEASE 3"/>
    <property type="match status" value="1"/>
</dbReference>
<dbReference type="Proteomes" id="UP001168528">
    <property type="component" value="Unassembled WGS sequence"/>
</dbReference>
<dbReference type="EC" id="3.1.26.3" evidence="8"/>
<gene>
    <name evidence="8 11" type="primary">rnc</name>
    <name evidence="11" type="ORF">Q0590_07945</name>
</gene>
<dbReference type="CDD" id="cd00593">
    <property type="entry name" value="RIBOc"/>
    <property type="match status" value="1"/>
</dbReference>
<dbReference type="PANTHER" id="PTHR11207">
    <property type="entry name" value="RIBONUCLEASE III"/>
    <property type="match status" value="1"/>
</dbReference>
<evidence type="ECO:0000256" key="2">
    <source>
        <dbReference type="ARBA" id="ARBA00010183"/>
    </source>
</evidence>
<evidence type="ECO:0000256" key="1">
    <source>
        <dbReference type="ARBA" id="ARBA00000109"/>
    </source>
</evidence>
<comment type="cofactor">
    <cofactor evidence="8">
        <name>Mg(2+)</name>
        <dbReference type="ChEBI" id="CHEBI:18420"/>
    </cofactor>
</comment>
<feature type="active site" evidence="8">
    <location>
        <position position="70"/>
    </location>
</feature>
<dbReference type="SMART" id="SM00535">
    <property type="entry name" value="RIBOc"/>
    <property type="match status" value="1"/>
</dbReference>
<protein>
    <recommendedName>
        <fullName evidence="8">Ribonuclease 3</fullName>
        <ecNumber evidence="8">3.1.26.3</ecNumber>
    </recommendedName>
    <alternativeName>
        <fullName evidence="8">Ribonuclease III</fullName>
        <shortName evidence="8">RNase III</shortName>
    </alternativeName>
</protein>
<keyword evidence="8" id="KW-0460">Magnesium</keyword>
<dbReference type="InterPro" id="IPR014720">
    <property type="entry name" value="dsRBD_dom"/>
</dbReference>
<comment type="catalytic activity">
    <reaction evidence="1 8">
        <text>Endonucleolytic cleavage to 5'-phosphomonoester.</text>
        <dbReference type="EC" id="3.1.26.3"/>
    </reaction>
</comment>
<keyword evidence="7 8" id="KW-0694">RNA-binding</keyword>
<evidence type="ECO:0000259" key="9">
    <source>
        <dbReference type="PROSITE" id="PS50137"/>
    </source>
</evidence>
<dbReference type="GO" id="GO:0004525">
    <property type="term" value="F:ribonuclease III activity"/>
    <property type="evidence" value="ECO:0007669"/>
    <property type="project" value="UniProtKB-EC"/>
</dbReference>
<dbReference type="EMBL" id="JAUKPO010000003">
    <property type="protein sequence ID" value="MDO1446179.1"/>
    <property type="molecule type" value="Genomic_DNA"/>
</dbReference>
<keyword evidence="4 8" id="KW-0540">Nuclease</keyword>
<dbReference type="Pfam" id="PF00035">
    <property type="entry name" value="dsrm"/>
    <property type="match status" value="1"/>
</dbReference>
<dbReference type="InterPro" id="IPR011907">
    <property type="entry name" value="RNase_III"/>
</dbReference>
<dbReference type="SUPFAM" id="SSF69065">
    <property type="entry name" value="RNase III domain-like"/>
    <property type="match status" value="1"/>
</dbReference>
<keyword evidence="8" id="KW-0699">rRNA-binding</keyword>
<name>A0ABT8R2M5_9BACT</name>
<dbReference type="InterPro" id="IPR000999">
    <property type="entry name" value="RNase_III_dom"/>
</dbReference>
<dbReference type="SUPFAM" id="SSF54768">
    <property type="entry name" value="dsRNA-binding domain-like"/>
    <property type="match status" value="1"/>
</dbReference>
<comment type="subunit">
    <text evidence="8">Homodimer.</text>
</comment>
<evidence type="ECO:0000259" key="10">
    <source>
        <dbReference type="PROSITE" id="PS50142"/>
    </source>
</evidence>
<keyword evidence="8" id="KW-0963">Cytoplasm</keyword>
<keyword evidence="3 8" id="KW-0507">mRNA processing</keyword>
<keyword evidence="8" id="KW-0698">rRNA processing</keyword>
<feature type="binding site" evidence="8">
    <location>
        <position position="137"/>
    </location>
    <ligand>
        <name>Mg(2+)</name>
        <dbReference type="ChEBI" id="CHEBI:18420"/>
    </ligand>
</feature>
<organism evidence="11 12">
    <name type="scientific">Rhodocytophaga aerolata</name>
    <dbReference type="NCBI Taxonomy" id="455078"/>
    <lineage>
        <taxon>Bacteria</taxon>
        <taxon>Pseudomonadati</taxon>
        <taxon>Bacteroidota</taxon>
        <taxon>Cytophagia</taxon>
        <taxon>Cytophagales</taxon>
        <taxon>Rhodocytophagaceae</taxon>
        <taxon>Rhodocytophaga</taxon>
    </lineage>
</organism>
<dbReference type="HAMAP" id="MF_00104">
    <property type="entry name" value="RNase_III"/>
    <property type="match status" value="1"/>
</dbReference>
<dbReference type="InterPro" id="IPR036389">
    <property type="entry name" value="RNase_III_sf"/>
</dbReference>
<proteinExistence type="inferred from homology"/>
<dbReference type="SMART" id="SM00358">
    <property type="entry name" value="DSRM"/>
    <property type="match status" value="1"/>
</dbReference>
<dbReference type="Pfam" id="PF14622">
    <property type="entry name" value="Ribonucleas_3_3"/>
    <property type="match status" value="1"/>
</dbReference>
<dbReference type="PROSITE" id="PS50137">
    <property type="entry name" value="DS_RBD"/>
    <property type="match status" value="1"/>
</dbReference>
<keyword evidence="6 8" id="KW-0378">Hydrolase</keyword>
<dbReference type="PROSITE" id="PS00517">
    <property type="entry name" value="RNASE_3_1"/>
    <property type="match status" value="1"/>
</dbReference>
<feature type="domain" description="RNase III" evidence="10">
    <location>
        <begin position="23"/>
        <end position="151"/>
    </location>
</feature>
<comment type="subcellular location">
    <subcellularLocation>
        <location evidence="8">Cytoplasm</location>
    </subcellularLocation>
</comment>
<evidence type="ECO:0000256" key="4">
    <source>
        <dbReference type="ARBA" id="ARBA00022722"/>
    </source>
</evidence>
<evidence type="ECO:0000256" key="7">
    <source>
        <dbReference type="ARBA" id="ARBA00022884"/>
    </source>
</evidence>
<dbReference type="Gene3D" id="3.30.160.20">
    <property type="match status" value="1"/>
</dbReference>
<keyword evidence="8" id="KW-0479">Metal-binding</keyword>
<dbReference type="CDD" id="cd10845">
    <property type="entry name" value="DSRM_RNAse_III_family"/>
    <property type="match status" value="1"/>
</dbReference>
<evidence type="ECO:0000256" key="5">
    <source>
        <dbReference type="ARBA" id="ARBA00022759"/>
    </source>
</evidence>
<feature type="binding site" evidence="8">
    <location>
        <position position="66"/>
    </location>
    <ligand>
        <name>Mg(2+)</name>
        <dbReference type="ChEBI" id="CHEBI:18420"/>
    </ligand>
</feature>
<dbReference type="Gene3D" id="1.10.1520.10">
    <property type="entry name" value="Ribonuclease III domain"/>
    <property type="match status" value="1"/>
</dbReference>
<evidence type="ECO:0000313" key="12">
    <source>
        <dbReference type="Proteomes" id="UP001168528"/>
    </source>
</evidence>
<evidence type="ECO:0000256" key="8">
    <source>
        <dbReference type="HAMAP-Rule" id="MF_00104"/>
    </source>
</evidence>
<feature type="domain" description="DRBM" evidence="9">
    <location>
        <begin position="179"/>
        <end position="247"/>
    </location>
</feature>
<feature type="binding site" evidence="8">
    <location>
        <position position="140"/>
    </location>
    <ligand>
        <name>Mg(2+)</name>
        <dbReference type="ChEBI" id="CHEBI:18420"/>
    </ligand>
</feature>
<sequence length="248" mass="28251">MVDILRFVSDFFKRSSDKDKKLAADISQIIGSKPANIHLYKLALQHTSASKETGKSGFRESNERLEYLGDAILGAVIADFLFKKFPYKEEGFLTDIRSRIVNRESLNNLAKKIGLNKLIVFDGNRKTVLTHKSMNGDALEALVGAIYLDKGFKYCKKFIIKRLISPHFDLEKIVETNSNFKSLIIEWAQRENRNLRFEIIEEKGNLHNKEFIAQIVIDDKPFTTGSGYSKKKAEQAAAEKSCEILQLK</sequence>
<dbReference type="PROSITE" id="PS50142">
    <property type="entry name" value="RNASE_3_2"/>
    <property type="match status" value="1"/>
</dbReference>